<reference evidence="2 3" key="1">
    <citation type="submission" date="2024-04" db="EMBL/GenBank/DDBJ databases">
        <title>Phyllosticta paracitricarpa is synonymous to the EU quarantine fungus P. citricarpa based on phylogenomic analyses.</title>
        <authorList>
            <consortium name="Lawrence Berkeley National Laboratory"/>
            <person name="Van Ingen-Buijs V.A."/>
            <person name="Van Westerhoven A.C."/>
            <person name="Haridas S."/>
            <person name="Skiadas P."/>
            <person name="Martin F."/>
            <person name="Groenewald J.Z."/>
            <person name="Crous P.W."/>
            <person name="Seidl M.F."/>
        </authorList>
    </citation>
    <scope>NUCLEOTIDE SEQUENCE [LARGE SCALE GENOMIC DNA]</scope>
    <source>
        <strain evidence="2 3">CBS 122670</strain>
    </source>
</reference>
<dbReference type="EMBL" id="JBBPDW010000008">
    <property type="protein sequence ID" value="KAK7550206.1"/>
    <property type="molecule type" value="Genomic_DNA"/>
</dbReference>
<keyword evidence="3" id="KW-1185">Reference proteome</keyword>
<name>A0ABR1MIG1_9PEZI</name>
<evidence type="ECO:0008006" key="4">
    <source>
        <dbReference type="Google" id="ProtNLM"/>
    </source>
</evidence>
<protein>
    <recommendedName>
        <fullName evidence="4">Secreted protein</fullName>
    </recommendedName>
</protein>
<feature type="transmembrane region" description="Helical" evidence="1">
    <location>
        <begin position="21"/>
        <end position="43"/>
    </location>
</feature>
<organism evidence="2 3">
    <name type="scientific">Phyllosticta citricarpa</name>
    <dbReference type="NCBI Taxonomy" id="55181"/>
    <lineage>
        <taxon>Eukaryota</taxon>
        <taxon>Fungi</taxon>
        <taxon>Dikarya</taxon>
        <taxon>Ascomycota</taxon>
        <taxon>Pezizomycotina</taxon>
        <taxon>Dothideomycetes</taxon>
        <taxon>Dothideomycetes incertae sedis</taxon>
        <taxon>Botryosphaeriales</taxon>
        <taxon>Phyllostictaceae</taxon>
        <taxon>Phyllosticta</taxon>
    </lineage>
</organism>
<proteinExistence type="predicted"/>
<keyword evidence="1" id="KW-0812">Transmembrane</keyword>
<evidence type="ECO:0000256" key="1">
    <source>
        <dbReference type="SAM" id="Phobius"/>
    </source>
</evidence>
<evidence type="ECO:0000313" key="3">
    <source>
        <dbReference type="Proteomes" id="UP001365128"/>
    </source>
</evidence>
<keyword evidence="1" id="KW-0472">Membrane</keyword>
<dbReference type="Proteomes" id="UP001365128">
    <property type="component" value="Unassembled WGS sequence"/>
</dbReference>
<keyword evidence="1" id="KW-1133">Transmembrane helix</keyword>
<comment type="caution">
    <text evidence="2">The sequence shown here is derived from an EMBL/GenBank/DDBJ whole genome shotgun (WGS) entry which is preliminary data.</text>
</comment>
<gene>
    <name evidence="2" type="ORF">IWX46DRAFT_447045</name>
</gene>
<accession>A0ABR1MIG1</accession>
<evidence type="ECO:0000313" key="2">
    <source>
        <dbReference type="EMBL" id="KAK7550206.1"/>
    </source>
</evidence>
<sequence>MVAKDDLMVGEMLVTANLRCSGLRGTAVFFFFFFFFFLSWWWASCERLQGRTMPSGDRSFAEISGLEDWRTIGQLFVWQSSAAEWQRGATYAMDKNG</sequence>